<sequence length="231" mass="25236">MLSVIPNPSRTTLPIQGSPDLFPVRRVYCVGRNYRAHAREMGADERDPPFFFLKPADTLQVAPEGETIAHPYPPRTENYHFEVELVAALGRGGRDIPVESAGTHVYGYAVGLDMTRRDLQDEAKRQARPWELGKAADCSAPIGPLRPAGVIGHPRSGAITLDVDGEERQRGDLSEMIWSVPEQIALLSTYFELHPGDLIFTGTPSGVGAVRRGQTMNARIEGVGSIALRVV</sequence>
<dbReference type="SUPFAM" id="SSF56529">
    <property type="entry name" value="FAH"/>
    <property type="match status" value="1"/>
</dbReference>
<dbReference type="PANTHER" id="PTHR11820:SF90">
    <property type="entry name" value="FLUTATHIONE S-TRANSFERASE"/>
    <property type="match status" value="1"/>
</dbReference>
<feature type="domain" description="Fumarylacetoacetase-like C-terminal" evidence="2">
    <location>
        <begin position="27"/>
        <end position="231"/>
    </location>
</feature>
<reference evidence="3 4" key="1">
    <citation type="journal article" date="2016" name="Genome Announc.">
        <title>Complete Genome Sequence of Methylobacterium populi P-1M, Isolated from Pink-Pigmented Household Biofilm.</title>
        <authorList>
            <person name="Morohoshi T."/>
            <person name="Ikeda T."/>
        </authorList>
    </citation>
    <scope>NUCLEOTIDE SEQUENCE [LARGE SCALE GENOMIC DNA]</scope>
    <source>
        <strain evidence="3 4">P-1M</strain>
    </source>
</reference>
<dbReference type="GO" id="GO:0046872">
    <property type="term" value="F:metal ion binding"/>
    <property type="evidence" value="ECO:0007669"/>
    <property type="project" value="UniProtKB-KW"/>
</dbReference>
<keyword evidence="1" id="KW-0479">Metal-binding</keyword>
<evidence type="ECO:0000313" key="3">
    <source>
        <dbReference type="EMBL" id="BAU92373.1"/>
    </source>
</evidence>
<dbReference type="Proteomes" id="UP000218288">
    <property type="component" value="Chromosome"/>
</dbReference>
<protein>
    <submittedName>
        <fullName evidence="3">2-keto-4-pentenoate hydratase</fullName>
    </submittedName>
</protein>
<name>A0A160PIT9_9HYPH</name>
<evidence type="ECO:0000256" key="1">
    <source>
        <dbReference type="ARBA" id="ARBA00022723"/>
    </source>
</evidence>
<dbReference type="OrthoDB" id="5197601at2"/>
<proteinExistence type="predicted"/>
<dbReference type="Pfam" id="PF01557">
    <property type="entry name" value="FAA_hydrolase"/>
    <property type="match status" value="1"/>
</dbReference>
<organism evidence="3 4">
    <name type="scientific">Methylorubrum populi</name>
    <dbReference type="NCBI Taxonomy" id="223967"/>
    <lineage>
        <taxon>Bacteria</taxon>
        <taxon>Pseudomonadati</taxon>
        <taxon>Pseudomonadota</taxon>
        <taxon>Alphaproteobacteria</taxon>
        <taxon>Hyphomicrobiales</taxon>
        <taxon>Methylobacteriaceae</taxon>
        <taxon>Methylorubrum</taxon>
    </lineage>
</organism>
<dbReference type="InterPro" id="IPR011234">
    <property type="entry name" value="Fumarylacetoacetase-like_C"/>
</dbReference>
<gene>
    <name evidence="3" type="ORF">MPPM_3768</name>
</gene>
<accession>A0A160PIT9</accession>
<evidence type="ECO:0000259" key="2">
    <source>
        <dbReference type="Pfam" id="PF01557"/>
    </source>
</evidence>
<dbReference type="InterPro" id="IPR036663">
    <property type="entry name" value="Fumarylacetoacetase_C_sf"/>
</dbReference>
<evidence type="ECO:0000313" key="4">
    <source>
        <dbReference type="Proteomes" id="UP000218288"/>
    </source>
</evidence>
<dbReference type="PANTHER" id="PTHR11820">
    <property type="entry name" value="ACYLPYRUVASE"/>
    <property type="match status" value="1"/>
</dbReference>
<dbReference type="EMBL" id="AP014809">
    <property type="protein sequence ID" value="BAU92373.1"/>
    <property type="molecule type" value="Genomic_DNA"/>
</dbReference>
<dbReference type="GO" id="GO:0018773">
    <property type="term" value="F:acetylpyruvate hydrolase activity"/>
    <property type="evidence" value="ECO:0007669"/>
    <property type="project" value="TreeGrafter"/>
</dbReference>
<dbReference type="Gene3D" id="3.90.850.10">
    <property type="entry name" value="Fumarylacetoacetase-like, C-terminal domain"/>
    <property type="match status" value="1"/>
</dbReference>
<dbReference type="AlphaFoldDB" id="A0A160PIT9"/>
<dbReference type="RefSeq" id="WP_096486335.1">
    <property type="nucleotide sequence ID" value="NZ_AP014809.1"/>
</dbReference>